<dbReference type="InterPro" id="IPR047115">
    <property type="entry name" value="ARSB"/>
</dbReference>
<sequence>MLPTILLICTLLTWSTAASEDKPNRPNIILILADDLGWNDVSFHGSNQIPTPNIDALAYSGIILNNYYVQPICTPTRSALLTGRYPIHTGLQHGVIIGSQPYGLGLDETIIPQYLHSKGYKSHIVGKWHLGFCSWEYTP</sequence>
<feature type="signal peptide" evidence="7">
    <location>
        <begin position="1"/>
        <end position="18"/>
    </location>
</feature>
<evidence type="ECO:0000256" key="6">
    <source>
        <dbReference type="ARBA" id="ARBA00023180"/>
    </source>
</evidence>
<feature type="chain" id="PRO_5035896798" description="Sulfatase N-terminal domain-containing protein" evidence="7">
    <location>
        <begin position="19"/>
        <end position="139"/>
    </location>
</feature>
<keyword evidence="3" id="KW-0479">Metal-binding</keyword>
<evidence type="ECO:0000256" key="5">
    <source>
        <dbReference type="ARBA" id="ARBA00022837"/>
    </source>
</evidence>
<feature type="non-terminal residue" evidence="9">
    <location>
        <position position="139"/>
    </location>
</feature>
<evidence type="ECO:0000256" key="7">
    <source>
        <dbReference type="SAM" id="SignalP"/>
    </source>
</evidence>
<dbReference type="PANTHER" id="PTHR10342:SF273">
    <property type="entry name" value="RE14504P"/>
    <property type="match status" value="1"/>
</dbReference>
<feature type="domain" description="Sulfatase N-terminal" evidence="8">
    <location>
        <begin position="26"/>
        <end position="133"/>
    </location>
</feature>
<keyword evidence="6" id="KW-0325">Glycoprotein</keyword>
<dbReference type="InterPro" id="IPR000917">
    <property type="entry name" value="Sulfatase_N"/>
</dbReference>
<dbReference type="Proteomes" id="UP000749559">
    <property type="component" value="Unassembled WGS sequence"/>
</dbReference>
<keyword evidence="7" id="KW-0732">Signal</keyword>
<evidence type="ECO:0000256" key="1">
    <source>
        <dbReference type="ARBA" id="ARBA00001913"/>
    </source>
</evidence>
<dbReference type="GO" id="GO:0046872">
    <property type="term" value="F:metal ion binding"/>
    <property type="evidence" value="ECO:0007669"/>
    <property type="project" value="UniProtKB-KW"/>
</dbReference>
<evidence type="ECO:0000256" key="4">
    <source>
        <dbReference type="ARBA" id="ARBA00022801"/>
    </source>
</evidence>
<dbReference type="SUPFAM" id="SSF53649">
    <property type="entry name" value="Alkaline phosphatase-like"/>
    <property type="match status" value="1"/>
</dbReference>
<comment type="caution">
    <text evidence="9">The sequence shown here is derived from an EMBL/GenBank/DDBJ whole genome shotgun (WGS) entry which is preliminary data.</text>
</comment>
<dbReference type="InterPro" id="IPR017850">
    <property type="entry name" value="Alkaline_phosphatase_core_sf"/>
</dbReference>
<comment type="similarity">
    <text evidence="2">Belongs to the sulfatase family.</text>
</comment>
<evidence type="ECO:0000313" key="10">
    <source>
        <dbReference type="Proteomes" id="UP000749559"/>
    </source>
</evidence>
<dbReference type="Gene3D" id="3.40.720.10">
    <property type="entry name" value="Alkaline Phosphatase, subunit A"/>
    <property type="match status" value="1"/>
</dbReference>
<comment type="cofactor">
    <cofactor evidence="1">
        <name>Ca(2+)</name>
        <dbReference type="ChEBI" id="CHEBI:29108"/>
    </cofactor>
</comment>
<proteinExistence type="inferred from homology"/>
<keyword evidence="10" id="KW-1185">Reference proteome</keyword>
<protein>
    <recommendedName>
        <fullName evidence="8">Sulfatase N-terminal domain-containing protein</fullName>
    </recommendedName>
</protein>
<dbReference type="AlphaFoldDB" id="A0A8S4NFX3"/>
<evidence type="ECO:0000259" key="8">
    <source>
        <dbReference type="Pfam" id="PF00884"/>
    </source>
</evidence>
<evidence type="ECO:0000256" key="2">
    <source>
        <dbReference type="ARBA" id="ARBA00008779"/>
    </source>
</evidence>
<dbReference type="EMBL" id="CAIIXF020000003">
    <property type="protein sequence ID" value="CAH1780317.1"/>
    <property type="molecule type" value="Genomic_DNA"/>
</dbReference>
<dbReference type="Pfam" id="PF00884">
    <property type="entry name" value="Sulfatase"/>
    <property type="match status" value="1"/>
</dbReference>
<gene>
    <name evidence="9" type="ORF">OFUS_LOCUS7022</name>
</gene>
<keyword evidence="4" id="KW-0378">Hydrolase</keyword>
<evidence type="ECO:0000256" key="3">
    <source>
        <dbReference type="ARBA" id="ARBA00022723"/>
    </source>
</evidence>
<dbReference type="OrthoDB" id="103349at2759"/>
<dbReference type="PROSITE" id="PS00149">
    <property type="entry name" value="SULFATASE_2"/>
    <property type="match status" value="1"/>
</dbReference>
<evidence type="ECO:0000313" key="9">
    <source>
        <dbReference type="EMBL" id="CAH1780317.1"/>
    </source>
</evidence>
<keyword evidence="5" id="KW-0106">Calcium</keyword>
<accession>A0A8S4NFX3</accession>
<name>A0A8S4NFX3_OWEFU</name>
<reference evidence="9" key="1">
    <citation type="submission" date="2022-03" db="EMBL/GenBank/DDBJ databases">
        <authorList>
            <person name="Martin C."/>
        </authorList>
    </citation>
    <scope>NUCLEOTIDE SEQUENCE</scope>
</reference>
<dbReference type="PROSITE" id="PS00523">
    <property type="entry name" value="SULFATASE_1"/>
    <property type="match status" value="1"/>
</dbReference>
<dbReference type="PANTHER" id="PTHR10342">
    <property type="entry name" value="ARYLSULFATASE"/>
    <property type="match status" value="1"/>
</dbReference>
<dbReference type="GO" id="GO:0008484">
    <property type="term" value="F:sulfuric ester hydrolase activity"/>
    <property type="evidence" value="ECO:0007669"/>
    <property type="project" value="InterPro"/>
</dbReference>
<organism evidence="9 10">
    <name type="scientific">Owenia fusiformis</name>
    <name type="common">Polychaete worm</name>
    <dbReference type="NCBI Taxonomy" id="6347"/>
    <lineage>
        <taxon>Eukaryota</taxon>
        <taxon>Metazoa</taxon>
        <taxon>Spiralia</taxon>
        <taxon>Lophotrochozoa</taxon>
        <taxon>Annelida</taxon>
        <taxon>Polychaeta</taxon>
        <taxon>Sedentaria</taxon>
        <taxon>Canalipalpata</taxon>
        <taxon>Sabellida</taxon>
        <taxon>Oweniida</taxon>
        <taxon>Oweniidae</taxon>
        <taxon>Owenia</taxon>
    </lineage>
</organism>
<dbReference type="InterPro" id="IPR024607">
    <property type="entry name" value="Sulfatase_CS"/>
</dbReference>